<dbReference type="AlphaFoldDB" id="A0A1M7Y287"/>
<dbReference type="InterPro" id="IPR018743">
    <property type="entry name" value="DUF2292"/>
</dbReference>
<protein>
    <recommendedName>
        <fullName evidence="3">DUF2292 domain-containing protein</fullName>
    </recommendedName>
</protein>
<gene>
    <name evidence="1" type="ORF">SAMN02745217_01128</name>
</gene>
<dbReference type="Proteomes" id="UP000184612">
    <property type="component" value="Unassembled WGS sequence"/>
</dbReference>
<proteinExistence type="predicted"/>
<evidence type="ECO:0008006" key="3">
    <source>
        <dbReference type="Google" id="ProtNLM"/>
    </source>
</evidence>
<dbReference type="EMBL" id="FRFD01000003">
    <property type="protein sequence ID" value="SHO45987.1"/>
    <property type="molecule type" value="Genomic_DNA"/>
</dbReference>
<dbReference type="STRING" id="1121345.SAMN02745217_01128"/>
<name>A0A1M7Y287_9FIRM</name>
<keyword evidence="2" id="KW-1185">Reference proteome</keyword>
<dbReference type="RefSeq" id="WP_073587750.1">
    <property type="nucleotide sequence ID" value="NZ_FRFD01000003.1"/>
</dbReference>
<organism evidence="1 2">
    <name type="scientific">Anaerocolumna xylanovorans DSM 12503</name>
    <dbReference type="NCBI Taxonomy" id="1121345"/>
    <lineage>
        <taxon>Bacteria</taxon>
        <taxon>Bacillati</taxon>
        <taxon>Bacillota</taxon>
        <taxon>Clostridia</taxon>
        <taxon>Lachnospirales</taxon>
        <taxon>Lachnospiraceae</taxon>
        <taxon>Anaerocolumna</taxon>
    </lineage>
</organism>
<evidence type="ECO:0000313" key="2">
    <source>
        <dbReference type="Proteomes" id="UP000184612"/>
    </source>
</evidence>
<sequence length="55" mass="6410">MGSDERQPVRKSAVNERDIHRIVEFIESIQYGSVVVVIQDGRIVQIEKNEKVRMK</sequence>
<accession>A0A1M7Y287</accession>
<dbReference type="Pfam" id="PF10055">
    <property type="entry name" value="DUF2292"/>
    <property type="match status" value="1"/>
</dbReference>
<evidence type="ECO:0000313" key="1">
    <source>
        <dbReference type="EMBL" id="SHO45987.1"/>
    </source>
</evidence>
<reference evidence="1 2" key="1">
    <citation type="submission" date="2016-12" db="EMBL/GenBank/DDBJ databases">
        <authorList>
            <person name="Song W.-J."/>
            <person name="Kurnit D.M."/>
        </authorList>
    </citation>
    <scope>NUCLEOTIDE SEQUENCE [LARGE SCALE GENOMIC DNA]</scope>
    <source>
        <strain evidence="1 2">DSM 12503</strain>
    </source>
</reference>